<dbReference type="SUPFAM" id="SSF158446">
    <property type="entry name" value="IVS-encoded protein-like"/>
    <property type="match status" value="1"/>
</dbReference>
<reference evidence="1 2" key="1">
    <citation type="submission" date="2019-11" db="EMBL/GenBank/DDBJ databases">
        <title>Isolation of a new High Light Tolerant Cyanobacteria.</title>
        <authorList>
            <person name="Dobson Z."/>
            <person name="Vaughn N."/>
            <person name="Vaughn M."/>
            <person name="Fromme P."/>
            <person name="Mazor Y."/>
        </authorList>
    </citation>
    <scope>NUCLEOTIDE SEQUENCE [LARGE SCALE GENOMIC DNA]</scope>
    <source>
        <strain evidence="1 2">0216</strain>
    </source>
</reference>
<dbReference type="CDD" id="cd16377">
    <property type="entry name" value="23S_rRNA_IVP_like"/>
    <property type="match status" value="1"/>
</dbReference>
<dbReference type="PANTHER" id="PTHR38471:SF2">
    <property type="entry name" value="FOUR HELIX BUNDLE PROTEIN"/>
    <property type="match status" value="1"/>
</dbReference>
<dbReference type="NCBIfam" id="TIGR02436">
    <property type="entry name" value="four helix bundle protein"/>
    <property type="match status" value="1"/>
</dbReference>
<dbReference type="Pfam" id="PF05635">
    <property type="entry name" value="23S_rRNA_IVP"/>
    <property type="match status" value="1"/>
</dbReference>
<dbReference type="InterPro" id="IPR012657">
    <property type="entry name" value="23S_rRNA-intervening_sequence"/>
</dbReference>
<evidence type="ECO:0000313" key="1">
    <source>
        <dbReference type="EMBL" id="MTF38389.1"/>
    </source>
</evidence>
<protein>
    <submittedName>
        <fullName evidence="1">Four helix bundle protein</fullName>
    </submittedName>
</protein>
<dbReference type="Gene3D" id="1.20.1440.60">
    <property type="entry name" value="23S rRNA-intervening sequence"/>
    <property type="match status" value="1"/>
</dbReference>
<dbReference type="InterPro" id="IPR036583">
    <property type="entry name" value="23S_rRNA_IVS_sf"/>
</dbReference>
<comment type="caution">
    <text evidence="1">The sequence shown here is derived from an EMBL/GenBank/DDBJ whole genome shotgun (WGS) entry which is preliminary data.</text>
</comment>
<dbReference type="EMBL" id="WMIA01000004">
    <property type="protein sequence ID" value="MTF38389.1"/>
    <property type="molecule type" value="Genomic_DNA"/>
</dbReference>
<name>A0A844GU30_9CHRO</name>
<dbReference type="PANTHER" id="PTHR38471">
    <property type="entry name" value="FOUR HELIX BUNDLE PROTEIN"/>
    <property type="match status" value="1"/>
</dbReference>
<dbReference type="AlphaFoldDB" id="A0A844GU30"/>
<dbReference type="NCBIfam" id="NF008911">
    <property type="entry name" value="PRK12275.1-2"/>
    <property type="match status" value="1"/>
</dbReference>
<accession>A0A844GU30</accession>
<proteinExistence type="predicted"/>
<dbReference type="Proteomes" id="UP000437131">
    <property type="component" value="Unassembled WGS sequence"/>
</dbReference>
<sequence>MIELKSYRDLTVWQKSMDLVVICYQLTSLFPKTEIYGLSNQIQRAAVSIPANIAEGKGRNHLGDYIRHLSIANGSLKELETHLMIVGRLGYLKEQELKVTLNKCEEIGRMLHSLIEKLSQKKKG</sequence>
<dbReference type="RefSeq" id="WP_155083291.1">
    <property type="nucleotide sequence ID" value="NZ_WMIA01000004.1"/>
</dbReference>
<gene>
    <name evidence="1" type="ORF">GGC33_05575</name>
</gene>
<organism evidence="1 2">
    <name type="scientific">Cyanobacterium aponinum 0216</name>
    <dbReference type="NCBI Taxonomy" id="2676140"/>
    <lineage>
        <taxon>Bacteria</taxon>
        <taxon>Bacillati</taxon>
        <taxon>Cyanobacteriota</taxon>
        <taxon>Cyanophyceae</taxon>
        <taxon>Oscillatoriophycideae</taxon>
        <taxon>Chroococcales</taxon>
        <taxon>Geminocystaceae</taxon>
        <taxon>Cyanobacterium</taxon>
    </lineage>
</organism>
<evidence type="ECO:0000313" key="2">
    <source>
        <dbReference type="Proteomes" id="UP000437131"/>
    </source>
</evidence>